<evidence type="ECO:0000256" key="1">
    <source>
        <dbReference type="ARBA" id="ARBA00004651"/>
    </source>
</evidence>
<protein>
    <submittedName>
        <fullName evidence="9">Multidrug efflux system protein</fullName>
    </submittedName>
</protein>
<dbReference type="CDD" id="cd17321">
    <property type="entry name" value="MFS_MMR_MDR_like"/>
    <property type="match status" value="1"/>
</dbReference>
<dbReference type="PROSITE" id="PS50850">
    <property type="entry name" value="MFS"/>
    <property type="match status" value="1"/>
</dbReference>
<dbReference type="RefSeq" id="WP_028380900.1">
    <property type="nucleotide sequence ID" value="NZ_CAAAIT010000003.1"/>
</dbReference>
<feature type="transmembrane region" description="Helical" evidence="7">
    <location>
        <begin position="168"/>
        <end position="187"/>
    </location>
</feature>
<evidence type="ECO:0000313" key="10">
    <source>
        <dbReference type="EMBL" id="VEB32579.1"/>
    </source>
</evidence>
<feature type="transmembrane region" description="Helical" evidence="7">
    <location>
        <begin position="302"/>
        <end position="324"/>
    </location>
</feature>
<evidence type="ECO:0000313" key="12">
    <source>
        <dbReference type="Proteomes" id="UP000277577"/>
    </source>
</evidence>
<evidence type="ECO:0000256" key="2">
    <source>
        <dbReference type="ARBA" id="ARBA00022448"/>
    </source>
</evidence>
<keyword evidence="2" id="KW-0813">Transport</keyword>
<comment type="subcellular location">
    <subcellularLocation>
        <location evidence="1">Cell membrane</location>
        <topology evidence="1">Multi-pass membrane protein</topology>
    </subcellularLocation>
</comment>
<feature type="transmembrane region" description="Helical" evidence="7">
    <location>
        <begin position="54"/>
        <end position="76"/>
    </location>
</feature>
<proteinExistence type="predicted"/>
<evidence type="ECO:0000313" key="9">
    <source>
        <dbReference type="EMBL" id="KTC82337.1"/>
    </source>
</evidence>
<evidence type="ECO:0000256" key="6">
    <source>
        <dbReference type="ARBA" id="ARBA00023136"/>
    </source>
</evidence>
<dbReference type="Gene3D" id="1.20.1720.10">
    <property type="entry name" value="Multidrug resistance protein D"/>
    <property type="match status" value="1"/>
</dbReference>
<feature type="transmembrane region" description="Helical" evidence="7">
    <location>
        <begin position="199"/>
        <end position="223"/>
    </location>
</feature>
<name>A0A0W0SGN1_9GAMM</name>
<keyword evidence="5 7" id="KW-1133">Transmembrane helix</keyword>
<dbReference type="PANTHER" id="PTHR42718">
    <property type="entry name" value="MAJOR FACILITATOR SUPERFAMILY MULTIDRUG TRANSPORTER MFSC"/>
    <property type="match status" value="1"/>
</dbReference>
<feature type="transmembrane region" description="Helical" evidence="7">
    <location>
        <begin position="14"/>
        <end position="34"/>
    </location>
</feature>
<dbReference type="EMBL" id="LR134173">
    <property type="protein sequence ID" value="VEB32579.1"/>
    <property type="molecule type" value="Genomic_DNA"/>
</dbReference>
<reference evidence="10 12" key="2">
    <citation type="submission" date="2018-12" db="EMBL/GenBank/DDBJ databases">
        <authorList>
            <consortium name="Pathogen Informatics"/>
        </authorList>
    </citation>
    <scope>NUCLEOTIDE SEQUENCE [LARGE SCALE GENOMIC DNA]</scope>
    <source>
        <strain evidence="10 12">NCTC11976</strain>
    </source>
</reference>
<dbReference type="STRING" id="28084.Lche_0601"/>
<evidence type="ECO:0000256" key="4">
    <source>
        <dbReference type="ARBA" id="ARBA00022692"/>
    </source>
</evidence>
<keyword evidence="12" id="KW-1185">Reference proteome</keyword>
<feature type="transmembrane region" description="Helical" evidence="7">
    <location>
        <begin position="396"/>
        <end position="423"/>
    </location>
</feature>
<dbReference type="PANTHER" id="PTHR42718:SF46">
    <property type="entry name" value="BLR6921 PROTEIN"/>
    <property type="match status" value="1"/>
</dbReference>
<dbReference type="EMBL" id="LNXW01000009">
    <property type="protein sequence ID" value="KTC82337.1"/>
    <property type="molecule type" value="Genomic_DNA"/>
</dbReference>
<feature type="domain" description="Major facilitator superfamily (MFS) profile" evidence="8">
    <location>
        <begin position="16"/>
        <end position="506"/>
    </location>
</feature>
<organism evidence="9 11">
    <name type="scientific">Legionella cherrii</name>
    <dbReference type="NCBI Taxonomy" id="28084"/>
    <lineage>
        <taxon>Bacteria</taxon>
        <taxon>Pseudomonadati</taxon>
        <taxon>Pseudomonadota</taxon>
        <taxon>Gammaproteobacteria</taxon>
        <taxon>Legionellales</taxon>
        <taxon>Legionellaceae</taxon>
        <taxon>Legionella</taxon>
    </lineage>
</organism>
<dbReference type="PRINTS" id="PR01036">
    <property type="entry name" value="TCRTETB"/>
</dbReference>
<gene>
    <name evidence="9" type="primary">emrB_3</name>
    <name evidence="10" type="synonym">emrB_1</name>
    <name evidence="9" type="ORF">Lche_0601</name>
    <name evidence="10" type="ORF">NCTC11976_00058</name>
</gene>
<keyword evidence="4 7" id="KW-0812">Transmembrane</keyword>
<feature type="transmembrane region" description="Helical" evidence="7">
    <location>
        <begin position="229"/>
        <end position="249"/>
    </location>
</feature>
<feature type="transmembrane region" description="Helical" evidence="7">
    <location>
        <begin position="111"/>
        <end position="128"/>
    </location>
</feature>
<feature type="transmembrane region" description="Helical" evidence="7">
    <location>
        <begin position="269"/>
        <end position="290"/>
    </location>
</feature>
<dbReference type="GO" id="GO:0005886">
    <property type="term" value="C:plasma membrane"/>
    <property type="evidence" value="ECO:0007669"/>
    <property type="project" value="UniProtKB-SubCell"/>
</dbReference>
<dbReference type="InterPro" id="IPR036259">
    <property type="entry name" value="MFS_trans_sf"/>
</dbReference>
<feature type="transmembrane region" description="Helical" evidence="7">
    <location>
        <begin position="360"/>
        <end position="384"/>
    </location>
</feature>
<keyword evidence="6 7" id="KW-0472">Membrane</keyword>
<evidence type="ECO:0000259" key="8">
    <source>
        <dbReference type="PROSITE" id="PS50850"/>
    </source>
</evidence>
<evidence type="ECO:0000256" key="3">
    <source>
        <dbReference type="ARBA" id="ARBA00022475"/>
    </source>
</evidence>
<dbReference type="Proteomes" id="UP000277577">
    <property type="component" value="Chromosome"/>
</dbReference>
<dbReference type="Gene3D" id="1.20.1250.20">
    <property type="entry name" value="MFS general substrate transporter like domains"/>
    <property type="match status" value="1"/>
</dbReference>
<accession>A0A0W0SGN1</accession>
<evidence type="ECO:0000256" key="7">
    <source>
        <dbReference type="SAM" id="Phobius"/>
    </source>
</evidence>
<feature type="transmembrane region" description="Helical" evidence="7">
    <location>
        <begin position="140"/>
        <end position="162"/>
    </location>
</feature>
<evidence type="ECO:0000313" key="11">
    <source>
        <dbReference type="Proteomes" id="UP000054921"/>
    </source>
</evidence>
<dbReference type="SUPFAM" id="SSF103473">
    <property type="entry name" value="MFS general substrate transporter"/>
    <property type="match status" value="2"/>
</dbReference>
<feature type="transmembrane region" description="Helical" evidence="7">
    <location>
        <begin position="83"/>
        <end position="105"/>
    </location>
</feature>
<sequence>MSTTTKVDNYQHKWYAFMGIALLSFGCYLDYTVVNVALPTIQHELQANLVSMQWVMNIYFLALCVLATVMGGFGDLYGRRRCLYLGGAIFVIASIIAGLSSHIHWLIFGRLLQGVGAAIIFPLGLSLLPQFFPEQERGKAVAWFGSIGGIALALGPLLGGLIVTYLGWRWIFFINIPICLLGYIFCFKSVSESQTNSQLIALDIKGMLLLAFTMGSIVLGLIYSQSYGWSAPITLTCFAVTLIMGSLLVKAENNHPNPLIDFKDYSNLLFSAGAILVFLAGILSAVTLFFDPLYLQIIKEQSAQLSGFVLFAIPVSVFLIAFFVGKLIHNLGLLHTILLGLFLGCLATLLQVFFTSNASLFYIIFAFIGLGSMWAMGNTVSIIAAQTAVGPERASVATGSMVTLFNIGGSIGLSLAIVIYNFVTNHSLSSLSKDHLNGLSETQISSLQEFIANPTHSLQLSENDLTHQLFNKIFMNGFTGVMAFLFIASLIALSVIWRGKKVESKVKVNKITRVKNNGSVA</sequence>
<dbReference type="InterPro" id="IPR011701">
    <property type="entry name" value="MFS"/>
</dbReference>
<feature type="transmembrane region" description="Helical" evidence="7">
    <location>
        <begin position="331"/>
        <end position="354"/>
    </location>
</feature>
<dbReference type="PROSITE" id="PS51257">
    <property type="entry name" value="PROKAR_LIPOPROTEIN"/>
    <property type="match status" value="1"/>
</dbReference>
<dbReference type="InterPro" id="IPR020846">
    <property type="entry name" value="MFS_dom"/>
</dbReference>
<reference evidence="9 11" key="1">
    <citation type="submission" date="2015-11" db="EMBL/GenBank/DDBJ databases">
        <title>Genomic analysis of 38 Legionella species identifies large and diverse effector repertoires.</title>
        <authorList>
            <person name="Burstein D."/>
            <person name="Amaro F."/>
            <person name="Zusman T."/>
            <person name="Lifshitz Z."/>
            <person name="Cohen O."/>
            <person name="Gilbert J.A."/>
            <person name="Pupko T."/>
            <person name="Shuman H.A."/>
            <person name="Segal G."/>
        </authorList>
    </citation>
    <scope>NUCLEOTIDE SEQUENCE [LARGE SCALE GENOMIC DNA]</scope>
    <source>
        <strain evidence="9 11">ORW</strain>
    </source>
</reference>
<evidence type="ECO:0000256" key="5">
    <source>
        <dbReference type="ARBA" id="ARBA00022989"/>
    </source>
</evidence>
<keyword evidence="3" id="KW-1003">Cell membrane</keyword>
<dbReference type="Pfam" id="PF07690">
    <property type="entry name" value="MFS_1"/>
    <property type="match status" value="2"/>
</dbReference>
<dbReference type="PATRIC" id="fig|28084.5.peg.648"/>
<dbReference type="Proteomes" id="UP000054921">
    <property type="component" value="Unassembled WGS sequence"/>
</dbReference>
<dbReference type="GO" id="GO:0022857">
    <property type="term" value="F:transmembrane transporter activity"/>
    <property type="evidence" value="ECO:0007669"/>
    <property type="project" value="InterPro"/>
</dbReference>
<feature type="transmembrane region" description="Helical" evidence="7">
    <location>
        <begin position="473"/>
        <end position="497"/>
    </location>
</feature>
<dbReference type="AlphaFoldDB" id="A0A0W0SGN1"/>